<dbReference type="GO" id="GO:0005737">
    <property type="term" value="C:cytoplasm"/>
    <property type="evidence" value="ECO:0007669"/>
    <property type="project" value="UniProtKB-SubCell"/>
</dbReference>
<dbReference type="GO" id="GO:0005634">
    <property type="term" value="C:nucleus"/>
    <property type="evidence" value="ECO:0007669"/>
    <property type="project" value="TreeGrafter"/>
</dbReference>
<reference evidence="6 7" key="1">
    <citation type="submission" date="2018-03" db="EMBL/GenBank/DDBJ databases">
        <authorList>
            <person name="Fogelqvist J."/>
        </authorList>
    </citation>
    <scope>NUCLEOTIDE SEQUENCE [LARGE SCALE GENOMIC DNA]</scope>
</reference>
<sequence length="556" mass="61418">MSQAGTMGTPVPLARVTLTLDDVPPVEPASRTGESRLPDYVFSGSTRSRRLRVPSFLRRNPIIYRRPPRRSSLVASTDGVLNAARILAAAEVHTPSEAASVVLSGESLSRVDADDLALFRALQYLDVGDNNLRLQWLAALPSLNELHLHCNGIAHIVLDDASYPSLRILGLAYNGLTPASIGELARIPCLEELDLTCNDITRVPQDMSAFRTLKKLSLRRNLLRDDAVWHALGQIPSLEVLDISENALKTVPSSFISGNGGFSALVFLDASYNYLADESDVLALAGFTNLEMVDLRGNPLIKPAQRGLALRQQYPILYSSLIEPCELTAIIHEPKPRFTNDKSHLLMPDIASDVDDEEPADGDGAEQLGHVEPTRHEPDTKTFMTAVSTDDGDGWSLRRIEQELGRKIDDVNSAGHFADRPSLNVHQAMDMLRQALDHGLVYHTKLDERHCERKTASTEHREQARRVGHPDHLKPTAMPDRHGIADSKRYRVPRSMASVHAKFDAELDARLAKATVKPAAPVADTDTTPEFLRRKRGERDMKALLDLVMSKLNPSD</sequence>
<dbReference type="InterPro" id="IPR001611">
    <property type="entry name" value="Leu-rich_rpt"/>
</dbReference>
<dbReference type="SMART" id="SM00369">
    <property type="entry name" value="LRR_TYP"/>
    <property type="match status" value="3"/>
</dbReference>
<dbReference type="Gene3D" id="3.80.10.10">
    <property type="entry name" value="Ribonuclease Inhibitor"/>
    <property type="match status" value="1"/>
</dbReference>
<accession>A0A3P3YCT0</accession>
<evidence type="ECO:0000256" key="2">
    <source>
        <dbReference type="ARBA" id="ARBA00022490"/>
    </source>
</evidence>
<dbReference type="PANTHER" id="PTHR22710:SF2">
    <property type="entry name" value="X-RAY RADIATION RESISTANCE-ASSOCIATED PROTEIN 1"/>
    <property type="match status" value="1"/>
</dbReference>
<keyword evidence="3" id="KW-0433">Leucine-rich repeat</keyword>
<evidence type="ECO:0000256" key="3">
    <source>
        <dbReference type="ARBA" id="ARBA00022614"/>
    </source>
</evidence>
<feature type="region of interest" description="Disordered" evidence="5">
    <location>
        <begin position="353"/>
        <end position="377"/>
    </location>
</feature>
<dbReference type="Proteomes" id="UP000290189">
    <property type="component" value="Unassembled WGS sequence"/>
</dbReference>
<evidence type="ECO:0000313" key="7">
    <source>
        <dbReference type="Proteomes" id="UP000290189"/>
    </source>
</evidence>
<comment type="subcellular location">
    <subcellularLocation>
        <location evidence="1">Cytoplasm</location>
    </subcellularLocation>
</comment>
<geneLocation type="mitochondrion" evidence="6"/>
<name>A0A3P3YCT0_PLABS</name>
<dbReference type="SUPFAM" id="SSF52047">
    <property type="entry name" value="RNI-like"/>
    <property type="match status" value="1"/>
</dbReference>
<dbReference type="InterPro" id="IPR003591">
    <property type="entry name" value="Leu-rich_rpt_typical-subtyp"/>
</dbReference>
<dbReference type="PANTHER" id="PTHR22710">
    <property type="entry name" value="X-RAY RADIATION RESISTANCE ASSOCIATED PROTEIN 1 XRRA1"/>
    <property type="match status" value="1"/>
</dbReference>
<feature type="region of interest" description="Disordered" evidence="5">
    <location>
        <begin position="454"/>
        <end position="488"/>
    </location>
</feature>
<evidence type="ECO:0000256" key="1">
    <source>
        <dbReference type="ARBA" id="ARBA00004496"/>
    </source>
</evidence>
<protein>
    <submittedName>
        <fullName evidence="6">Uncharacterized protein</fullName>
    </submittedName>
</protein>
<dbReference type="EMBL" id="OVEO01000008">
    <property type="protein sequence ID" value="SPQ97967.1"/>
    <property type="molecule type" value="Genomic_DNA"/>
</dbReference>
<feature type="region of interest" description="Disordered" evidence="5">
    <location>
        <begin position="520"/>
        <end position="539"/>
    </location>
</feature>
<evidence type="ECO:0000256" key="4">
    <source>
        <dbReference type="ARBA" id="ARBA00022737"/>
    </source>
</evidence>
<proteinExistence type="predicted"/>
<keyword evidence="6" id="KW-0496">Mitochondrion</keyword>
<evidence type="ECO:0000256" key="5">
    <source>
        <dbReference type="SAM" id="MobiDB-lite"/>
    </source>
</evidence>
<dbReference type="Pfam" id="PF13855">
    <property type="entry name" value="LRR_8"/>
    <property type="match status" value="1"/>
</dbReference>
<evidence type="ECO:0000313" key="6">
    <source>
        <dbReference type="EMBL" id="SPQ97967.1"/>
    </source>
</evidence>
<dbReference type="AlphaFoldDB" id="A0A3P3YCT0"/>
<feature type="compositionally biased region" description="Acidic residues" evidence="5">
    <location>
        <begin position="353"/>
        <end position="364"/>
    </location>
</feature>
<keyword evidence="4" id="KW-0677">Repeat</keyword>
<keyword evidence="2" id="KW-0963">Cytoplasm</keyword>
<gene>
    <name evidence="6" type="ORF">PLBR_LOCUS5182</name>
</gene>
<organism evidence="6 7">
    <name type="scientific">Plasmodiophora brassicae</name>
    <name type="common">Clubroot disease agent</name>
    <dbReference type="NCBI Taxonomy" id="37360"/>
    <lineage>
        <taxon>Eukaryota</taxon>
        <taxon>Sar</taxon>
        <taxon>Rhizaria</taxon>
        <taxon>Endomyxa</taxon>
        <taxon>Phytomyxea</taxon>
        <taxon>Plasmodiophorida</taxon>
        <taxon>Plasmodiophoridae</taxon>
        <taxon>Plasmodiophora</taxon>
    </lineage>
</organism>
<dbReference type="InterPro" id="IPR032675">
    <property type="entry name" value="LRR_dom_sf"/>
</dbReference>